<sequence>MPIVEMFFERALKKNIDLSLDQIYQCCENLCKNSTPADQIAQRASFIQSNMSAFQHLTLLPIKLNNIDYWKTLSVALQTPAPNLRSIDIRFSQDMQCPNLFDQNAPKLRTAHLLTKEDWNLDAFKSLTTVSVYIDQDTCQGMISTLESMEGLQGITLIRRDTILHGPLQPLEHPAHAIFTSCRRFEVQKMDSDWVLTLLSAIQLPALTELYIHETANLANLDGETTLPLELILSFSRALTSLHNPHHLPTSISIAIDYRNLKITTNGTPSICYESRFPPHWTYFGPENSLVLDAVSNVCTTLSTIPNVAVRELTILYDMSFVRDDMSTLSSMNAAVLLRRIIAAYPLITRLTLRADVDEAIHVLCAEPHLLPSHTRLEICTLVVPESPRATHLFQNLLHLEALTGCAIDVLPRTSSAPIGRQFPESH</sequence>
<dbReference type="EMBL" id="KV419421">
    <property type="protein sequence ID" value="KZS90410.1"/>
    <property type="molecule type" value="Genomic_DNA"/>
</dbReference>
<keyword evidence="2" id="KW-1185">Reference proteome</keyword>
<gene>
    <name evidence="1" type="ORF">SISNIDRAFT_519509</name>
</gene>
<evidence type="ECO:0008006" key="3">
    <source>
        <dbReference type="Google" id="ProtNLM"/>
    </source>
</evidence>
<evidence type="ECO:0000313" key="1">
    <source>
        <dbReference type="EMBL" id="KZS90410.1"/>
    </source>
</evidence>
<name>A0A164RB58_9AGAM</name>
<dbReference type="AlphaFoldDB" id="A0A164RB58"/>
<evidence type="ECO:0000313" key="2">
    <source>
        <dbReference type="Proteomes" id="UP000076722"/>
    </source>
</evidence>
<protein>
    <recommendedName>
        <fullName evidence="3">F-box domain-containing protein</fullName>
    </recommendedName>
</protein>
<dbReference type="Proteomes" id="UP000076722">
    <property type="component" value="Unassembled WGS sequence"/>
</dbReference>
<accession>A0A164RB58</accession>
<organism evidence="1 2">
    <name type="scientific">Sistotremastrum niveocremeum HHB9708</name>
    <dbReference type="NCBI Taxonomy" id="1314777"/>
    <lineage>
        <taxon>Eukaryota</taxon>
        <taxon>Fungi</taxon>
        <taxon>Dikarya</taxon>
        <taxon>Basidiomycota</taxon>
        <taxon>Agaricomycotina</taxon>
        <taxon>Agaricomycetes</taxon>
        <taxon>Sistotremastrales</taxon>
        <taxon>Sistotremastraceae</taxon>
        <taxon>Sertulicium</taxon>
        <taxon>Sertulicium niveocremeum</taxon>
    </lineage>
</organism>
<proteinExistence type="predicted"/>
<reference evidence="1 2" key="1">
    <citation type="journal article" date="2016" name="Mol. Biol. Evol.">
        <title>Comparative Genomics of Early-Diverging Mushroom-Forming Fungi Provides Insights into the Origins of Lignocellulose Decay Capabilities.</title>
        <authorList>
            <person name="Nagy L.G."/>
            <person name="Riley R."/>
            <person name="Tritt A."/>
            <person name="Adam C."/>
            <person name="Daum C."/>
            <person name="Floudas D."/>
            <person name="Sun H."/>
            <person name="Yadav J.S."/>
            <person name="Pangilinan J."/>
            <person name="Larsson K.H."/>
            <person name="Matsuura K."/>
            <person name="Barry K."/>
            <person name="Labutti K."/>
            <person name="Kuo R."/>
            <person name="Ohm R.A."/>
            <person name="Bhattacharya S.S."/>
            <person name="Shirouzu T."/>
            <person name="Yoshinaga Y."/>
            <person name="Martin F.M."/>
            <person name="Grigoriev I.V."/>
            <person name="Hibbett D.S."/>
        </authorList>
    </citation>
    <scope>NUCLEOTIDE SEQUENCE [LARGE SCALE GENOMIC DNA]</scope>
    <source>
        <strain evidence="1 2">HHB9708</strain>
    </source>
</reference>